<feature type="compositionally biased region" description="Basic and acidic residues" evidence="3">
    <location>
        <begin position="120"/>
        <end position="129"/>
    </location>
</feature>
<name>A0ABW4RFZ6_9BACL</name>
<dbReference type="CDD" id="cd06257">
    <property type="entry name" value="DnaJ"/>
    <property type="match status" value="1"/>
</dbReference>
<keyword evidence="6" id="KW-1185">Reference proteome</keyword>
<dbReference type="Proteomes" id="UP001597233">
    <property type="component" value="Unassembled WGS sequence"/>
</dbReference>
<dbReference type="PROSITE" id="PS50076">
    <property type="entry name" value="DNAJ_2"/>
    <property type="match status" value="1"/>
</dbReference>
<sequence length="148" mass="17044">MSNSISNWYHILGITPQADAAQIKQAYRKLAKQYHPDRNQGSAAAEQRFKQIQQAYETLGDEQSRKRYDESLQSKTSESRQSNTTTASHERSGTMARPDFDPRNVQAQFERFFGFNANGQKKEDTDRKTSKNPLDTSTIFDRYFGPRP</sequence>
<feature type="domain" description="J" evidence="4">
    <location>
        <begin position="7"/>
        <end position="72"/>
    </location>
</feature>
<dbReference type="Gene3D" id="1.10.287.110">
    <property type="entry name" value="DnaJ domain"/>
    <property type="match status" value="1"/>
</dbReference>
<feature type="compositionally biased region" description="Basic and acidic residues" evidence="3">
    <location>
        <begin position="62"/>
        <end position="72"/>
    </location>
</feature>
<evidence type="ECO:0000259" key="4">
    <source>
        <dbReference type="PROSITE" id="PS50076"/>
    </source>
</evidence>
<dbReference type="PRINTS" id="PR00625">
    <property type="entry name" value="JDOMAIN"/>
</dbReference>
<feature type="compositionally biased region" description="Basic and acidic residues" evidence="3">
    <location>
        <begin position="88"/>
        <end position="102"/>
    </location>
</feature>
<dbReference type="Pfam" id="PF00226">
    <property type="entry name" value="DnaJ"/>
    <property type="match status" value="1"/>
</dbReference>
<feature type="compositionally biased region" description="Polar residues" evidence="3">
    <location>
        <begin position="73"/>
        <end position="87"/>
    </location>
</feature>
<dbReference type="EMBL" id="JBHUEH010000011">
    <property type="protein sequence ID" value="MFD1885237.1"/>
    <property type="molecule type" value="Genomic_DNA"/>
</dbReference>
<dbReference type="SUPFAM" id="SSF46565">
    <property type="entry name" value="Chaperone J-domain"/>
    <property type="match status" value="1"/>
</dbReference>
<reference evidence="6" key="1">
    <citation type="journal article" date="2019" name="Int. J. Syst. Evol. Microbiol.">
        <title>The Global Catalogue of Microorganisms (GCM) 10K type strain sequencing project: providing services to taxonomists for standard genome sequencing and annotation.</title>
        <authorList>
            <consortium name="The Broad Institute Genomics Platform"/>
            <consortium name="The Broad Institute Genome Sequencing Center for Infectious Disease"/>
            <person name="Wu L."/>
            <person name="Ma J."/>
        </authorList>
    </citation>
    <scope>NUCLEOTIDE SEQUENCE [LARGE SCALE GENOMIC DNA]</scope>
    <source>
        <strain evidence="6">CCUG 54950</strain>
    </source>
</reference>
<keyword evidence="2" id="KW-0346">Stress response</keyword>
<dbReference type="InterPro" id="IPR036869">
    <property type="entry name" value="J_dom_sf"/>
</dbReference>
<feature type="region of interest" description="Disordered" evidence="3">
    <location>
        <begin position="34"/>
        <end position="148"/>
    </location>
</feature>
<evidence type="ECO:0000256" key="2">
    <source>
        <dbReference type="ARBA" id="ARBA00023016"/>
    </source>
</evidence>
<dbReference type="RefSeq" id="WP_347326633.1">
    <property type="nucleotide sequence ID" value="NZ_JBCGUH010000014.1"/>
</dbReference>
<accession>A0ABW4RFZ6</accession>
<comment type="caution">
    <text evidence="5">The sequence shown here is derived from an EMBL/GenBank/DDBJ whole genome shotgun (WGS) entry which is preliminary data.</text>
</comment>
<protein>
    <submittedName>
        <fullName evidence="5">J domain-containing protein</fullName>
    </submittedName>
</protein>
<dbReference type="InterPro" id="IPR050817">
    <property type="entry name" value="DjlA_DnaK_co-chaperone"/>
</dbReference>
<dbReference type="InterPro" id="IPR001623">
    <property type="entry name" value="DnaJ_domain"/>
</dbReference>
<evidence type="ECO:0000313" key="5">
    <source>
        <dbReference type="EMBL" id="MFD1885237.1"/>
    </source>
</evidence>
<organism evidence="5 6">
    <name type="scientific">Paenibacillus wenxiniae</name>
    <dbReference type="NCBI Taxonomy" id="1636843"/>
    <lineage>
        <taxon>Bacteria</taxon>
        <taxon>Bacillati</taxon>
        <taxon>Bacillota</taxon>
        <taxon>Bacilli</taxon>
        <taxon>Bacillales</taxon>
        <taxon>Paenibacillaceae</taxon>
        <taxon>Paenibacillus</taxon>
    </lineage>
</organism>
<dbReference type="InterPro" id="IPR018253">
    <property type="entry name" value="DnaJ_domain_CS"/>
</dbReference>
<dbReference type="PANTHER" id="PTHR24074">
    <property type="entry name" value="CO-CHAPERONE PROTEIN DJLA"/>
    <property type="match status" value="1"/>
</dbReference>
<evidence type="ECO:0000256" key="1">
    <source>
        <dbReference type="ARBA" id="ARBA00022705"/>
    </source>
</evidence>
<gene>
    <name evidence="5" type="ORF">ACFSC9_06820</name>
</gene>
<dbReference type="PROSITE" id="PS00636">
    <property type="entry name" value="DNAJ_1"/>
    <property type="match status" value="1"/>
</dbReference>
<dbReference type="SMART" id="SM00271">
    <property type="entry name" value="DnaJ"/>
    <property type="match status" value="1"/>
</dbReference>
<keyword evidence="1" id="KW-0235">DNA replication</keyword>
<proteinExistence type="predicted"/>
<evidence type="ECO:0000313" key="6">
    <source>
        <dbReference type="Proteomes" id="UP001597233"/>
    </source>
</evidence>
<evidence type="ECO:0000256" key="3">
    <source>
        <dbReference type="SAM" id="MobiDB-lite"/>
    </source>
</evidence>